<name>A0A8H5LN81_9AGAR</name>
<evidence type="ECO:0000313" key="3">
    <source>
        <dbReference type="Proteomes" id="UP000559027"/>
    </source>
</evidence>
<reference evidence="2 3" key="1">
    <citation type="journal article" date="2020" name="ISME J.">
        <title>Uncovering the hidden diversity of litter-decomposition mechanisms in mushroom-forming fungi.</title>
        <authorList>
            <person name="Floudas D."/>
            <person name="Bentzer J."/>
            <person name="Ahren D."/>
            <person name="Johansson T."/>
            <person name="Persson P."/>
            <person name="Tunlid A."/>
        </authorList>
    </citation>
    <scope>NUCLEOTIDE SEQUENCE [LARGE SCALE GENOMIC DNA]</scope>
    <source>
        <strain evidence="2 3">CBS 146.42</strain>
    </source>
</reference>
<dbReference type="EMBL" id="JAACJO010000001">
    <property type="protein sequence ID" value="KAF5363353.1"/>
    <property type="molecule type" value="Genomic_DNA"/>
</dbReference>
<comment type="caution">
    <text evidence="2">The sequence shown here is derived from an EMBL/GenBank/DDBJ whole genome shotgun (WGS) entry which is preliminary data.</text>
</comment>
<protein>
    <recommendedName>
        <fullName evidence="4">MATH domain-containing protein</fullName>
    </recommendedName>
</protein>
<gene>
    <name evidence="2" type="ORF">D9756_000265</name>
</gene>
<proteinExistence type="predicted"/>
<evidence type="ECO:0008006" key="4">
    <source>
        <dbReference type="Google" id="ProtNLM"/>
    </source>
</evidence>
<accession>A0A8H5LN81</accession>
<evidence type="ECO:0000256" key="1">
    <source>
        <dbReference type="SAM" id="MobiDB-lite"/>
    </source>
</evidence>
<dbReference type="AlphaFoldDB" id="A0A8H5LN81"/>
<dbReference type="OrthoDB" id="6359816at2759"/>
<feature type="region of interest" description="Disordered" evidence="1">
    <location>
        <begin position="1"/>
        <end position="22"/>
    </location>
</feature>
<sequence length="523" mass="57754">MSSHNPESVTVPAISPEQTSVHTGTRDFKLVKIREDSWNSNPPRVTSHLSLFVEYIHPSRTATTYYDTPACGLGWTIRLKRIHHPKQTGDRFRLFILLLPGSSKPIEASQVLLSISFPGSRGGYGEPSKTLNDLAIHSGQEQLSVFNGPPSYRGQILFEITLTFHDDQAIPITTFPVSSSSLNPTKKALRHSLDEPSFIDVKFYLFSAKSQGQGRQVHPKAVYAKSAVLTESGEYLKNLLSSESGFSRGTPCGLRDNVLEEIAKLDAETYDYESDSDLEDEDEDEGLLDIVSKGKGTAVVTNESGSSSGTHESVFAKEASGIQDGRAYAINGTAHRTWRAFIFYAYTSDIEFNAFKSQRAVTKPGSSNSESISCSPKSMYRFADYADLPSLKSLAQEGIRKNLSKSNIIAELFSSFTHKYQEIIELEVDFLVNNLTDQVNRDFNAMLQMIVLGTKPHCFRVLAFAIRRMLGDSTEKAWGMLDDGVGHLHANSPEGLPEVLDQVVVAKAAEEAEESWGVEPDYA</sequence>
<dbReference type="Gene3D" id="3.30.710.10">
    <property type="entry name" value="Potassium Channel Kv1.1, Chain A"/>
    <property type="match status" value="1"/>
</dbReference>
<organism evidence="2 3">
    <name type="scientific">Leucocoprinus leucothites</name>
    <dbReference type="NCBI Taxonomy" id="201217"/>
    <lineage>
        <taxon>Eukaryota</taxon>
        <taxon>Fungi</taxon>
        <taxon>Dikarya</taxon>
        <taxon>Basidiomycota</taxon>
        <taxon>Agaricomycotina</taxon>
        <taxon>Agaricomycetes</taxon>
        <taxon>Agaricomycetidae</taxon>
        <taxon>Agaricales</taxon>
        <taxon>Agaricineae</taxon>
        <taxon>Agaricaceae</taxon>
        <taxon>Leucocoprinus</taxon>
    </lineage>
</organism>
<keyword evidence="3" id="KW-1185">Reference proteome</keyword>
<evidence type="ECO:0000313" key="2">
    <source>
        <dbReference type="EMBL" id="KAF5363353.1"/>
    </source>
</evidence>
<dbReference type="Proteomes" id="UP000559027">
    <property type="component" value="Unassembled WGS sequence"/>
</dbReference>
<dbReference type="InterPro" id="IPR011333">
    <property type="entry name" value="SKP1/BTB/POZ_sf"/>
</dbReference>